<dbReference type="GeneID" id="918044"/>
<dbReference type="Proteomes" id="UP000000862">
    <property type="component" value="Segment"/>
</dbReference>
<accession>Q98478</accession>
<reference evidence="1 2" key="7">
    <citation type="journal article" date="2000" name="Virology">
        <title>Characterization of a beta-1,3-glucanase encoded by chlorella virus PBCV-1.</title>
        <authorList>
            <person name="Sun L."/>
            <person name="Gurnon J.R."/>
            <person name="Adams B.J."/>
            <person name="Graves M.V."/>
            <person name="Van Etten J.L."/>
        </authorList>
    </citation>
    <scope>NUCLEOTIDE SEQUENCE [LARGE SCALE GENOMIC DNA]</scope>
</reference>
<dbReference type="RefSeq" id="NP_048783.1">
    <property type="nucleotide sequence ID" value="NC_000852.5"/>
</dbReference>
<sequence length="114" mass="13391">MEGEHQTVERMLKVLVYRILEANSFRELLVPEKIKDTKKQIPQIIDMICSNYNLNKDKFEQLNVDPVEIQNLQPLQNHLEKCSTPELVHLAEIAIFIMERETFKINNAILESQN</sequence>
<organismHost>
    <name type="scientific">Chlorella</name>
    <dbReference type="NCBI Taxonomy" id="3071"/>
</organismHost>
<keyword evidence="2" id="KW-1185">Reference proteome</keyword>
<protein>
    <submittedName>
        <fullName evidence="1">Uncharacterized protein</fullName>
    </submittedName>
</protein>
<gene>
    <name evidence="1" type="primary">A426R</name>
</gene>
<dbReference type="EMBL" id="JF411744">
    <property type="protein sequence ID" value="AAC96794.1"/>
    <property type="molecule type" value="Genomic_DNA"/>
</dbReference>
<reference evidence="1 2" key="6">
    <citation type="journal article" date="1999" name="Virology">
        <title>Chlorella virus PBCV-1 encodes a functional homospermidine synthase.</title>
        <authorList>
            <person name="Kaiser A."/>
            <person name="Vollmert M."/>
            <person name="Tholl D."/>
            <person name="Graves M.V."/>
            <person name="Gurnon J.R."/>
            <person name="Xing W."/>
            <person name="Lisec A.D."/>
            <person name="Nickerson K.W."/>
            <person name="Van Etten J.L."/>
        </authorList>
    </citation>
    <scope>NUCLEOTIDE SEQUENCE [LARGE SCALE GENOMIC DNA]</scope>
</reference>
<reference evidence="1 2" key="4">
    <citation type="journal article" date="1996" name="Virology">
        <title>Analysis of 76 kb of the chlorella virus PBCV-1 330-kb genome: map positions 182 to 258.</title>
        <authorList>
            <person name="Kutish G.F."/>
            <person name="Li Y."/>
            <person name="Lu Z."/>
            <person name="Furuta M."/>
            <person name="Rock D.L."/>
            <person name="Van Etten J.L."/>
        </authorList>
    </citation>
    <scope>NUCLEOTIDE SEQUENCE [LARGE SCALE GENOMIC DNA]</scope>
</reference>
<dbReference type="PIR" id="T17929">
    <property type="entry name" value="T17929"/>
</dbReference>
<reference evidence="1 2" key="1">
    <citation type="journal article" date="1995" name="Virology">
        <title>Analysis of 45 kb of DNA located at the left end of the chlorella virus PBCV-1 genome.</title>
        <authorList>
            <person name="Lu Z."/>
            <person name="Li Y."/>
            <person name="Zhang Y."/>
            <person name="Kutish G.F."/>
            <person name="Rock D.L."/>
            <person name="Van Etten J.L."/>
        </authorList>
    </citation>
    <scope>NUCLEOTIDE SEQUENCE [LARGE SCALE GENOMIC DNA]</scope>
</reference>
<reference evidence="1 2" key="5">
    <citation type="journal article" date="1997" name="Virology">
        <title>Analysis of 74 kb of DNA located at the right end of the 330-kb chlorella virus PBCV-1 genome.</title>
        <authorList>
            <person name="Li Y."/>
            <person name="Lu Z."/>
            <person name="Sun L."/>
            <person name="Ropp S."/>
            <person name="Kutish G.F."/>
            <person name="Rock D.L."/>
            <person name="Van Etten J.L."/>
        </authorList>
    </citation>
    <scope>NUCLEOTIDE SEQUENCE [LARGE SCALE GENOMIC DNA]</scope>
</reference>
<reference evidence="1 2" key="8">
    <citation type="journal article" date="2010" name="J. Virol.">
        <title>Microarray analysis of Paramecium bursaria chlorella virus 1 transcription.</title>
        <authorList>
            <person name="Yanai-Balser G.M."/>
            <person name="Duncan G.A."/>
            <person name="Eudy J.D."/>
            <person name="Wang D."/>
            <person name="Li X."/>
            <person name="Agarkova I.V."/>
            <person name="Dunigan D.D."/>
            <person name="Van Etten J.L."/>
        </authorList>
    </citation>
    <scope>NUCLEOTIDE SEQUENCE [LARGE SCALE GENOMIC DNA]</scope>
</reference>
<reference evidence="1 2" key="3">
    <citation type="journal article" date="1996" name="Virology">
        <title>Analysis of 94 kb of the chlorella virus PBCV-1 330-kb genome: map positions 88 to 182.</title>
        <authorList>
            <person name="Lu Z."/>
            <person name="Li Y."/>
            <person name="Que Q."/>
            <person name="Kutish G.F."/>
            <person name="Rock D.L."/>
            <person name="Van Etten J.L."/>
        </authorList>
    </citation>
    <scope>NUCLEOTIDE SEQUENCE [LARGE SCALE GENOMIC DNA]</scope>
</reference>
<dbReference type="KEGG" id="vg:918044"/>
<evidence type="ECO:0000313" key="2">
    <source>
        <dbReference type="Proteomes" id="UP000000862"/>
    </source>
</evidence>
<proteinExistence type="predicted"/>
<evidence type="ECO:0000313" key="1">
    <source>
        <dbReference type="EMBL" id="AAC96794.1"/>
    </source>
</evidence>
<dbReference type="OrthoDB" id="20796at10239"/>
<name>Q98478_PBCV1</name>
<organism evidence="1 2">
    <name type="scientific">Paramecium bursaria Chlorella virus 1</name>
    <name type="common">PBCV-1</name>
    <dbReference type="NCBI Taxonomy" id="10506"/>
    <lineage>
        <taxon>Viruses</taxon>
        <taxon>Varidnaviria</taxon>
        <taxon>Bamfordvirae</taxon>
        <taxon>Nucleocytoviricota</taxon>
        <taxon>Megaviricetes</taxon>
        <taxon>Algavirales</taxon>
        <taxon>Phycodnaviridae</taxon>
        <taxon>Chlorovirus</taxon>
        <taxon>Chlorovirus vanettense</taxon>
    </lineage>
</organism>
<reference evidence="1 2" key="2">
    <citation type="journal article" date="1995" name="Virology">
        <title>Analysis of 43 kb of the Chlorella virus PBCV-1 330-kb genome: map positions 45 to 88.</title>
        <authorList>
            <person name="Li Y."/>
            <person name="Lu Z."/>
            <person name="Burbank D.E."/>
            <person name="Kutish G.F."/>
            <person name="Rock D.L."/>
            <person name="Van Etten J.L."/>
        </authorList>
    </citation>
    <scope>NUCLEOTIDE SEQUENCE [LARGE SCALE GENOMIC DNA]</scope>
</reference>